<keyword evidence="2" id="KW-0695">RNA-directed DNA polymerase</keyword>
<dbReference type="Proteomes" id="UP001151760">
    <property type="component" value="Unassembled WGS sequence"/>
</dbReference>
<dbReference type="PANTHER" id="PTHR36617:SF16">
    <property type="entry name" value="OS04G0516500 PROTEIN"/>
    <property type="match status" value="1"/>
</dbReference>
<evidence type="ECO:0000259" key="1">
    <source>
        <dbReference type="Pfam" id="PF13966"/>
    </source>
</evidence>
<sequence>MWLFNSIKPSAHLDCQNSFTEAIEGVLEDDLALKYKFLRLYALDNNKHITVVEKLNHAFMVDTFRRPPRGGAKEEQLGFLLSRMDGLILINILDRWVWSLETTGEFSVKYVRQLIDNSILPNEEVVTRWVKVMPIKINVFAWRVRLDKLPTRLNLSLKGIDISTIVCLLCHASVESASHIFFSCPMALHL</sequence>
<dbReference type="EMBL" id="BQNB010014040">
    <property type="protein sequence ID" value="GJT23249.1"/>
    <property type="molecule type" value="Genomic_DNA"/>
</dbReference>
<keyword evidence="2" id="KW-0808">Transferase</keyword>
<keyword evidence="3" id="KW-1185">Reference proteome</keyword>
<feature type="domain" description="Reverse transcriptase zinc-binding" evidence="1">
    <location>
        <begin position="106"/>
        <end position="189"/>
    </location>
</feature>
<protein>
    <submittedName>
        <fullName evidence="2">RNA-directed DNA polymerase, eukaryota</fullName>
    </submittedName>
</protein>
<keyword evidence="2" id="KW-0548">Nucleotidyltransferase</keyword>
<comment type="caution">
    <text evidence="2">The sequence shown here is derived from an EMBL/GenBank/DDBJ whole genome shotgun (WGS) entry which is preliminary data.</text>
</comment>
<reference evidence="2" key="2">
    <citation type="submission" date="2022-01" db="EMBL/GenBank/DDBJ databases">
        <authorList>
            <person name="Yamashiro T."/>
            <person name="Shiraishi A."/>
            <person name="Satake H."/>
            <person name="Nakayama K."/>
        </authorList>
    </citation>
    <scope>NUCLEOTIDE SEQUENCE</scope>
</reference>
<evidence type="ECO:0000313" key="2">
    <source>
        <dbReference type="EMBL" id="GJT23249.1"/>
    </source>
</evidence>
<name>A0ABQ5CDH1_9ASTR</name>
<evidence type="ECO:0000313" key="3">
    <source>
        <dbReference type="Proteomes" id="UP001151760"/>
    </source>
</evidence>
<organism evidence="2 3">
    <name type="scientific">Tanacetum coccineum</name>
    <dbReference type="NCBI Taxonomy" id="301880"/>
    <lineage>
        <taxon>Eukaryota</taxon>
        <taxon>Viridiplantae</taxon>
        <taxon>Streptophyta</taxon>
        <taxon>Embryophyta</taxon>
        <taxon>Tracheophyta</taxon>
        <taxon>Spermatophyta</taxon>
        <taxon>Magnoliopsida</taxon>
        <taxon>eudicotyledons</taxon>
        <taxon>Gunneridae</taxon>
        <taxon>Pentapetalae</taxon>
        <taxon>asterids</taxon>
        <taxon>campanulids</taxon>
        <taxon>Asterales</taxon>
        <taxon>Asteraceae</taxon>
        <taxon>Asteroideae</taxon>
        <taxon>Anthemideae</taxon>
        <taxon>Anthemidinae</taxon>
        <taxon>Tanacetum</taxon>
    </lineage>
</organism>
<dbReference type="GO" id="GO:0003964">
    <property type="term" value="F:RNA-directed DNA polymerase activity"/>
    <property type="evidence" value="ECO:0007669"/>
    <property type="project" value="UniProtKB-KW"/>
</dbReference>
<dbReference type="PANTHER" id="PTHR36617">
    <property type="entry name" value="PROTEIN, PUTATIVE-RELATED"/>
    <property type="match status" value="1"/>
</dbReference>
<proteinExistence type="predicted"/>
<reference evidence="2" key="1">
    <citation type="journal article" date="2022" name="Int. J. Mol. Sci.">
        <title>Draft Genome of Tanacetum Coccineum: Genomic Comparison of Closely Related Tanacetum-Family Plants.</title>
        <authorList>
            <person name="Yamashiro T."/>
            <person name="Shiraishi A."/>
            <person name="Nakayama K."/>
            <person name="Satake H."/>
        </authorList>
    </citation>
    <scope>NUCLEOTIDE SEQUENCE</scope>
</reference>
<dbReference type="Pfam" id="PF13966">
    <property type="entry name" value="zf-RVT"/>
    <property type="match status" value="1"/>
</dbReference>
<gene>
    <name evidence="2" type="ORF">Tco_0893186</name>
</gene>
<accession>A0ABQ5CDH1</accession>
<dbReference type="InterPro" id="IPR026960">
    <property type="entry name" value="RVT-Znf"/>
</dbReference>